<protein>
    <recommendedName>
        <fullName evidence="4">Allergen</fullName>
    </recommendedName>
</protein>
<dbReference type="EMBL" id="JAQQWM010000001">
    <property type="protein sequence ID" value="KAK8083214.1"/>
    <property type="molecule type" value="Genomic_DNA"/>
</dbReference>
<name>A0ABR1WI74_9PEZI</name>
<gene>
    <name evidence="2" type="ORF">PG996_001995</name>
</gene>
<feature type="compositionally biased region" description="Basic and acidic residues" evidence="1">
    <location>
        <begin position="36"/>
        <end position="84"/>
    </location>
</feature>
<keyword evidence="3" id="KW-1185">Reference proteome</keyword>
<organism evidence="2 3">
    <name type="scientific">Apiospora saccharicola</name>
    <dbReference type="NCBI Taxonomy" id="335842"/>
    <lineage>
        <taxon>Eukaryota</taxon>
        <taxon>Fungi</taxon>
        <taxon>Dikarya</taxon>
        <taxon>Ascomycota</taxon>
        <taxon>Pezizomycotina</taxon>
        <taxon>Sordariomycetes</taxon>
        <taxon>Xylariomycetidae</taxon>
        <taxon>Amphisphaeriales</taxon>
        <taxon>Apiosporaceae</taxon>
        <taxon>Apiospora</taxon>
    </lineage>
</organism>
<proteinExistence type="predicted"/>
<feature type="region of interest" description="Disordered" evidence="1">
    <location>
        <begin position="1"/>
        <end position="84"/>
    </location>
</feature>
<evidence type="ECO:0000313" key="2">
    <source>
        <dbReference type="EMBL" id="KAK8083214.1"/>
    </source>
</evidence>
<sequence>MQTQAVTEHEDGKQHNTINGDLQKSHVEEVEVVDSQNKELSREQSHKHHEDMDGEQDRNMTGKDTSRKDKGAVNEMKMDKKPVS</sequence>
<evidence type="ECO:0008006" key="4">
    <source>
        <dbReference type="Google" id="ProtNLM"/>
    </source>
</evidence>
<comment type="caution">
    <text evidence="2">The sequence shown here is derived from an EMBL/GenBank/DDBJ whole genome shotgun (WGS) entry which is preliminary data.</text>
</comment>
<accession>A0ABR1WI74</accession>
<evidence type="ECO:0000256" key="1">
    <source>
        <dbReference type="SAM" id="MobiDB-lite"/>
    </source>
</evidence>
<reference evidence="2 3" key="1">
    <citation type="submission" date="2023-01" db="EMBL/GenBank/DDBJ databases">
        <title>Analysis of 21 Apiospora genomes using comparative genomics revels a genus with tremendous synthesis potential of carbohydrate active enzymes and secondary metabolites.</title>
        <authorList>
            <person name="Sorensen T."/>
        </authorList>
    </citation>
    <scope>NUCLEOTIDE SEQUENCE [LARGE SCALE GENOMIC DNA]</scope>
    <source>
        <strain evidence="2 3">CBS 83171</strain>
    </source>
</reference>
<evidence type="ECO:0000313" key="3">
    <source>
        <dbReference type="Proteomes" id="UP001446871"/>
    </source>
</evidence>
<dbReference type="Proteomes" id="UP001446871">
    <property type="component" value="Unassembled WGS sequence"/>
</dbReference>